<comment type="caution">
    <text evidence="1">The sequence shown here is derived from an EMBL/GenBank/DDBJ whole genome shotgun (WGS) entry which is preliminary data.</text>
</comment>
<evidence type="ECO:0000313" key="2">
    <source>
        <dbReference type="Proteomes" id="UP001057402"/>
    </source>
</evidence>
<protein>
    <submittedName>
        <fullName evidence="1">Uncharacterized protein</fullName>
    </submittedName>
</protein>
<keyword evidence="2" id="KW-1185">Reference proteome</keyword>
<gene>
    <name evidence="1" type="ORF">MLD38_036379</name>
</gene>
<dbReference type="Proteomes" id="UP001057402">
    <property type="component" value="Chromosome 11"/>
</dbReference>
<sequence>MIRRALNNGVIEAKKGNPPIMPAVMTPGVPLDLSTVLFRNRIIFIGQPINSQVAQRVISQLVTLATIDEDADILIYINCPGGSTYSVLAIYDCMSWIKPKVGTVCFGVAASQGVLLLAGGEKGMRYAMPNARIMIHQPQSGCGGHVEDVRRQVNEAMQSRHKIDKCIPLSLTNLSRRCSNTRNEIASCLLLRACERLLFNSPLRCCSIFGLSWDSAANNCQFLGASSGFVEAEKQNFKLVKFKLCPFVHCFFVKVAERFGFCSFDDMGAPASQDEEIEALCLGRSSADQHIEIQSLDFLLVLKAVKNLTMLSLRGMSQVVRLPDALCEHANLRLLNLHACHNLEMLPEGIGSLVNLTHLDISKCYLLEQMPKGVASLVKLRVLKGFLVVLDEEGSCPFSSLSGLKKLNKLSLYINKTNFPSNIEQLMFSYLCSSDRAAEVRIDVRHDMENIKTAPSLGKGLGEPSEAVLDPKPIGKEVLSRLPTFPLKKVSASKTTEPRVLLGTIDKLVLQCFPPEEDSSWLVRSNMPRLKQLHIKGGGLRGFDQAWKDGTSKLEMLCLNYLKVFEMDEKDLQTYFPKLSRLAKVDCPKLSGFPADNANIRIPLRGGL</sequence>
<reference evidence="2" key="1">
    <citation type="journal article" date="2023" name="Front. Plant Sci.">
        <title>Chromosomal-level genome assembly of Melastoma candidum provides insights into trichome evolution.</title>
        <authorList>
            <person name="Zhong Y."/>
            <person name="Wu W."/>
            <person name="Sun C."/>
            <person name="Zou P."/>
            <person name="Liu Y."/>
            <person name="Dai S."/>
            <person name="Zhou R."/>
        </authorList>
    </citation>
    <scope>NUCLEOTIDE SEQUENCE [LARGE SCALE GENOMIC DNA]</scope>
</reference>
<organism evidence="1 2">
    <name type="scientific">Melastoma candidum</name>
    <dbReference type="NCBI Taxonomy" id="119954"/>
    <lineage>
        <taxon>Eukaryota</taxon>
        <taxon>Viridiplantae</taxon>
        <taxon>Streptophyta</taxon>
        <taxon>Embryophyta</taxon>
        <taxon>Tracheophyta</taxon>
        <taxon>Spermatophyta</taxon>
        <taxon>Magnoliopsida</taxon>
        <taxon>eudicotyledons</taxon>
        <taxon>Gunneridae</taxon>
        <taxon>Pentapetalae</taxon>
        <taxon>rosids</taxon>
        <taxon>malvids</taxon>
        <taxon>Myrtales</taxon>
        <taxon>Melastomataceae</taxon>
        <taxon>Melastomatoideae</taxon>
        <taxon>Melastomateae</taxon>
        <taxon>Melastoma</taxon>
    </lineage>
</organism>
<proteinExistence type="predicted"/>
<accession>A0ACB9LKQ1</accession>
<evidence type="ECO:0000313" key="1">
    <source>
        <dbReference type="EMBL" id="KAI4311487.1"/>
    </source>
</evidence>
<dbReference type="EMBL" id="CM042890">
    <property type="protein sequence ID" value="KAI4311487.1"/>
    <property type="molecule type" value="Genomic_DNA"/>
</dbReference>
<name>A0ACB9LKQ1_9MYRT</name>